<organism evidence="1 2">
    <name type="scientific">Sphingomonas albertensis</name>
    <dbReference type="NCBI Taxonomy" id="2762591"/>
    <lineage>
        <taxon>Bacteria</taxon>
        <taxon>Pseudomonadati</taxon>
        <taxon>Pseudomonadota</taxon>
        <taxon>Alphaproteobacteria</taxon>
        <taxon>Sphingomonadales</taxon>
        <taxon>Sphingomonadaceae</taxon>
        <taxon>Sphingomonas</taxon>
    </lineage>
</organism>
<evidence type="ECO:0000313" key="2">
    <source>
        <dbReference type="Proteomes" id="UP000597613"/>
    </source>
</evidence>
<dbReference type="Pfam" id="PF13801">
    <property type="entry name" value="Metal_resist"/>
    <property type="match status" value="1"/>
</dbReference>
<gene>
    <name evidence="1" type="ORF">H8S47_07530</name>
</gene>
<name>A0ABR7AM47_9SPHN</name>
<dbReference type="Proteomes" id="UP000597613">
    <property type="component" value="Unassembled WGS sequence"/>
</dbReference>
<proteinExistence type="predicted"/>
<reference evidence="1 2" key="1">
    <citation type="submission" date="2020-08" db="EMBL/GenBank/DDBJ databases">
        <title>Putative novel bacterial strains isolated from necrotic wheat leaf tissues caused by Xanthomonas translucens.</title>
        <authorList>
            <person name="Tambong J.T."/>
        </authorList>
    </citation>
    <scope>NUCLEOTIDE SEQUENCE [LARGE SCALE GENOMIC DNA]</scope>
    <source>
        <strain evidence="2">DOAB 1063</strain>
    </source>
</reference>
<protein>
    <submittedName>
        <fullName evidence="1">Periplasmic heavy metal sensor</fullName>
    </submittedName>
</protein>
<keyword evidence="2" id="KW-1185">Reference proteome</keyword>
<comment type="caution">
    <text evidence="1">The sequence shown here is derived from an EMBL/GenBank/DDBJ whole genome shotgun (WGS) entry which is preliminary data.</text>
</comment>
<dbReference type="EMBL" id="JACONT010000012">
    <property type="protein sequence ID" value="MBC3941534.1"/>
    <property type="molecule type" value="Genomic_DNA"/>
</dbReference>
<sequence length="148" mass="15932">MTAKLRIGLLVSIILNLFLARALVAGYASLRTDTRMLNAGSLRIAGAELSAADRRPFRRALRQARRAMRPTIAVSRKAKAEAAALLRRDPVDQVAALAALDRARTADMAVRSAVERRAVAFAGLPVADRAKLADAVEHRAGRAIPGRE</sequence>
<dbReference type="InterPro" id="IPR025961">
    <property type="entry name" value="Metal_resist"/>
</dbReference>
<dbReference type="RefSeq" id="WP_187503283.1">
    <property type="nucleotide sequence ID" value="NZ_CP162536.1"/>
</dbReference>
<accession>A0ABR7AM47</accession>
<evidence type="ECO:0000313" key="1">
    <source>
        <dbReference type="EMBL" id="MBC3941534.1"/>
    </source>
</evidence>